<sequence length="227" mass="23171">MVARMSATAFPRLVAARTRPAAARAARLPLSTMLGLLMLLGVAALVTAPSARAHDTLIEASPAQDAVVEAAPTAVALTFSAEILDLPTTIIVTAADGAVVAEGTPQLDGQAVRLALPPDLPNSDYDVTWSVVSSDGHRTEDSYTFTLAGADDAAPSQSATPSTPTAAPQPSQAPEAGPAPDADAGTTAQEDGPAWMPSWTTILLVQAGIIVLAVAAALAYKRRRTGR</sequence>
<accession>A0A6N7EHM8</accession>
<keyword evidence="4" id="KW-0186">Copper</keyword>
<organism evidence="8 9">
    <name type="scientific">Georgenia subflava</name>
    <dbReference type="NCBI Taxonomy" id="1622177"/>
    <lineage>
        <taxon>Bacteria</taxon>
        <taxon>Bacillati</taxon>
        <taxon>Actinomycetota</taxon>
        <taxon>Actinomycetes</taxon>
        <taxon>Micrococcales</taxon>
        <taxon>Bogoriellaceae</taxon>
        <taxon>Georgenia</taxon>
    </lineage>
</organism>
<evidence type="ECO:0000313" key="8">
    <source>
        <dbReference type="EMBL" id="MPV37892.1"/>
    </source>
</evidence>
<dbReference type="PANTHER" id="PTHR34820">
    <property type="entry name" value="INNER MEMBRANE PROTEIN YEBZ"/>
    <property type="match status" value="1"/>
</dbReference>
<dbReference type="GO" id="GO:0005886">
    <property type="term" value="C:plasma membrane"/>
    <property type="evidence" value="ECO:0007669"/>
    <property type="project" value="TreeGrafter"/>
</dbReference>
<reference evidence="8 9" key="1">
    <citation type="submission" date="2019-10" db="EMBL/GenBank/DDBJ databases">
        <title>Georgenia wutianyii sp. nov. and Georgenia yuyongxinii sp. nov. isolated from plateau pika (Ochotona curzoniae) in the Qinghai-Tibet plateau of China.</title>
        <authorList>
            <person name="Tian Z."/>
        </authorList>
    </citation>
    <scope>NUCLEOTIDE SEQUENCE [LARGE SCALE GENOMIC DNA]</scope>
    <source>
        <strain evidence="8 9">JCM 19765</strain>
    </source>
</reference>
<feature type="transmembrane region" description="Helical" evidence="6">
    <location>
        <begin position="199"/>
        <end position="220"/>
    </location>
</feature>
<dbReference type="GO" id="GO:0042597">
    <property type="term" value="C:periplasmic space"/>
    <property type="evidence" value="ECO:0007669"/>
    <property type="project" value="InterPro"/>
</dbReference>
<evidence type="ECO:0000313" key="9">
    <source>
        <dbReference type="Proteomes" id="UP000437709"/>
    </source>
</evidence>
<dbReference type="PANTHER" id="PTHR34820:SF4">
    <property type="entry name" value="INNER MEMBRANE PROTEIN YEBZ"/>
    <property type="match status" value="1"/>
</dbReference>
<dbReference type="SUPFAM" id="SSF81296">
    <property type="entry name" value="E set domains"/>
    <property type="match status" value="1"/>
</dbReference>
<keyword evidence="9" id="KW-1185">Reference proteome</keyword>
<keyword evidence="6" id="KW-0472">Membrane</keyword>
<dbReference type="Proteomes" id="UP000437709">
    <property type="component" value="Unassembled WGS sequence"/>
</dbReference>
<feature type="compositionally biased region" description="Low complexity" evidence="5">
    <location>
        <begin position="153"/>
        <end position="188"/>
    </location>
</feature>
<proteinExistence type="predicted"/>
<evidence type="ECO:0000256" key="1">
    <source>
        <dbReference type="ARBA" id="ARBA00004196"/>
    </source>
</evidence>
<evidence type="ECO:0000259" key="7">
    <source>
        <dbReference type="Pfam" id="PF04234"/>
    </source>
</evidence>
<comment type="caution">
    <text evidence="8">The sequence shown here is derived from an EMBL/GenBank/DDBJ whole genome shotgun (WGS) entry which is preliminary data.</text>
</comment>
<dbReference type="GO" id="GO:0006825">
    <property type="term" value="P:copper ion transport"/>
    <property type="evidence" value="ECO:0007669"/>
    <property type="project" value="InterPro"/>
</dbReference>
<dbReference type="InterPro" id="IPR007348">
    <property type="entry name" value="CopC_dom"/>
</dbReference>
<feature type="domain" description="CopC" evidence="7">
    <location>
        <begin position="54"/>
        <end position="147"/>
    </location>
</feature>
<dbReference type="EMBL" id="WHPC01000053">
    <property type="protein sequence ID" value="MPV37892.1"/>
    <property type="molecule type" value="Genomic_DNA"/>
</dbReference>
<comment type="subcellular location">
    <subcellularLocation>
        <location evidence="1">Cell envelope</location>
    </subcellularLocation>
</comment>
<name>A0A6N7EHM8_9MICO</name>
<evidence type="ECO:0000256" key="3">
    <source>
        <dbReference type="ARBA" id="ARBA00022729"/>
    </source>
</evidence>
<dbReference type="GO" id="GO:0046688">
    <property type="term" value="P:response to copper ion"/>
    <property type="evidence" value="ECO:0007669"/>
    <property type="project" value="InterPro"/>
</dbReference>
<dbReference type="InterPro" id="IPR014755">
    <property type="entry name" value="Cu-Rt/internalin_Ig-like"/>
</dbReference>
<protein>
    <recommendedName>
        <fullName evidence="7">CopC domain-containing protein</fullName>
    </recommendedName>
</protein>
<dbReference type="OrthoDB" id="5242236at2"/>
<dbReference type="InterPro" id="IPR032694">
    <property type="entry name" value="CopC/D"/>
</dbReference>
<keyword evidence="6" id="KW-1133">Transmembrane helix</keyword>
<evidence type="ECO:0000256" key="2">
    <source>
        <dbReference type="ARBA" id="ARBA00022723"/>
    </source>
</evidence>
<evidence type="ECO:0000256" key="4">
    <source>
        <dbReference type="ARBA" id="ARBA00023008"/>
    </source>
</evidence>
<gene>
    <name evidence="8" type="ORF">GB881_12710</name>
</gene>
<evidence type="ECO:0000256" key="5">
    <source>
        <dbReference type="SAM" id="MobiDB-lite"/>
    </source>
</evidence>
<feature type="region of interest" description="Disordered" evidence="5">
    <location>
        <begin position="152"/>
        <end position="193"/>
    </location>
</feature>
<dbReference type="GO" id="GO:0005507">
    <property type="term" value="F:copper ion binding"/>
    <property type="evidence" value="ECO:0007669"/>
    <property type="project" value="InterPro"/>
</dbReference>
<keyword evidence="6" id="KW-0812">Transmembrane</keyword>
<evidence type="ECO:0000256" key="6">
    <source>
        <dbReference type="SAM" id="Phobius"/>
    </source>
</evidence>
<dbReference type="Gene3D" id="2.60.40.1220">
    <property type="match status" value="1"/>
</dbReference>
<dbReference type="Pfam" id="PF04234">
    <property type="entry name" value="CopC"/>
    <property type="match status" value="1"/>
</dbReference>
<dbReference type="GO" id="GO:0030313">
    <property type="term" value="C:cell envelope"/>
    <property type="evidence" value="ECO:0007669"/>
    <property type="project" value="UniProtKB-SubCell"/>
</dbReference>
<keyword evidence="2" id="KW-0479">Metal-binding</keyword>
<dbReference type="InterPro" id="IPR014756">
    <property type="entry name" value="Ig_E-set"/>
</dbReference>
<dbReference type="AlphaFoldDB" id="A0A6N7EHM8"/>
<keyword evidence="3" id="KW-0732">Signal</keyword>